<name>G9YKY9_FLAPL</name>
<proteinExistence type="predicted"/>
<sequence length="67" mass="7305">MKKTAVGAVRRVGYEDFAAGYNGCQLCTPCKRVKHEPCPFPEQRISCISAHCIDVAAISQKCGLEFA</sequence>
<accession>G9YKY9</accession>
<reference evidence="1 2" key="1">
    <citation type="submission" date="2011-08" db="EMBL/GenBank/DDBJ databases">
        <authorList>
            <person name="Weinstock G."/>
            <person name="Sodergren E."/>
            <person name="Clifton S."/>
            <person name="Fulton L."/>
            <person name="Fulton B."/>
            <person name="Courtney L."/>
            <person name="Fronick C."/>
            <person name="Harrison M."/>
            <person name="Strong C."/>
            <person name="Farmer C."/>
            <person name="Delahaunty K."/>
            <person name="Markovic C."/>
            <person name="Hall O."/>
            <person name="Minx P."/>
            <person name="Tomlinson C."/>
            <person name="Mitreva M."/>
            <person name="Hou S."/>
            <person name="Chen J."/>
            <person name="Wollam A."/>
            <person name="Pepin K.H."/>
            <person name="Johnson M."/>
            <person name="Bhonagiri V."/>
            <person name="Zhang X."/>
            <person name="Suruliraj S."/>
            <person name="Warren W."/>
            <person name="Chinwalla A."/>
            <person name="Mardis E.R."/>
            <person name="Wilson R.K."/>
        </authorList>
    </citation>
    <scope>NUCLEOTIDE SEQUENCE [LARGE SCALE GENOMIC DNA]</scope>
    <source>
        <strain evidence="1 2">ATCC 29863</strain>
    </source>
</reference>
<evidence type="ECO:0000313" key="1">
    <source>
        <dbReference type="EMBL" id="EHM55192.1"/>
    </source>
</evidence>
<dbReference type="AlphaFoldDB" id="G9YKY9"/>
<dbReference type="HOGENOM" id="CLU_2806175_0_0_9"/>
<evidence type="ECO:0000313" key="2">
    <source>
        <dbReference type="Proteomes" id="UP000004459"/>
    </source>
</evidence>
<gene>
    <name evidence="1" type="ORF">HMPREF0372_00149</name>
</gene>
<dbReference type="InterPro" id="IPR019271">
    <property type="entry name" value="DUF2284_metal-binding"/>
</dbReference>
<organism evidence="1 2">
    <name type="scientific">Flavonifractor plautii ATCC 29863</name>
    <dbReference type="NCBI Taxonomy" id="411475"/>
    <lineage>
        <taxon>Bacteria</taxon>
        <taxon>Bacillati</taxon>
        <taxon>Bacillota</taxon>
        <taxon>Clostridia</taxon>
        <taxon>Eubacteriales</taxon>
        <taxon>Oscillospiraceae</taxon>
        <taxon>Flavonifractor</taxon>
    </lineage>
</organism>
<dbReference type="Proteomes" id="UP000004459">
    <property type="component" value="Unassembled WGS sequence"/>
</dbReference>
<protein>
    <submittedName>
        <fullName evidence="1">Uncharacterized protein</fullName>
    </submittedName>
</protein>
<dbReference type="Pfam" id="PF10050">
    <property type="entry name" value="DUF2284"/>
    <property type="match status" value="1"/>
</dbReference>
<comment type="caution">
    <text evidence="1">The sequence shown here is derived from an EMBL/GenBank/DDBJ whole genome shotgun (WGS) entry which is preliminary data.</text>
</comment>
<dbReference type="EMBL" id="AGCK01000013">
    <property type="protein sequence ID" value="EHM55192.1"/>
    <property type="molecule type" value="Genomic_DNA"/>
</dbReference>
<dbReference type="PATRIC" id="fig|411475.3.peg.130"/>